<name>A0AAW1JZS8_POPJA</name>
<evidence type="ECO:0000256" key="6">
    <source>
        <dbReference type="SAM" id="MobiDB-lite"/>
    </source>
</evidence>
<feature type="compositionally biased region" description="Basic and acidic residues" evidence="6">
    <location>
        <begin position="197"/>
        <end position="206"/>
    </location>
</feature>
<keyword evidence="2" id="KW-0677">Repeat</keyword>
<dbReference type="PANTHER" id="PTHR46242">
    <property type="entry name" value="ZINC FINGER CCHC DOMAIN-CONTAINING PROTEIN 9 ZCCHC9"/>
    <property type="match status" value="1"/>
</dbReference>
<dbReference type="FunFam" id="4.10.60.10:FF:000091">
    <property type="entry name" value="Zinc finger CCHC-type-containing 9"/>
    <property type="match status" value="1"/>
</dbReference>
<dbReference type="Gene3D" id="4.10.60.10">
    <property type="entry name" value="Zinc finger, CCHC-type"/>
    <property type="match status" value="2"/>
</dbReference>
<dbReference type="GO" id="GO:0008270">
    <property type="term" value="F:zinc ion binding"/>
    <property type="evidence" value="ECO:0007669"/>
    <property type="project" value="UniProtKB-KW"/>
</dbReference>
<keyword evidence="3 5" id="KW-0863">Zinc-finger</keyword>
<dbReference type="PANTHER" id="PTHR46242:SF1">
    <property type="entry name" value="ZINC FINGER CCHC DOMAIN-CONTAINING PROTEIN 9"/>
    <property type="match status" value="1"/>
</dbReference>
<keyword evidence="1" id="KW-0479">Metal-binding</keyword>
<dbReference type="InterPro" id="IPR042246">
    <property type="entry name" value="ZCCHC9"/>
</dbReference>
<dbReference type="GO" id="GO:0003676">
    <property type="term" value="F:nucleic acid binding"/>
    <property type="evidence" value="ECO:0007669"/>
    <property type="project" value="InterPro"/>
</dbReference>
<organism evidence="8 9">
    <name type="scientific">Popillia japonica</name>
    <name type="common">Japanese beetle</name>
    <dbReference type="NCBI Taxonomy" id="7064"/>
    <lineage>
        <taxon>Eukaryota</taxon>
        <taxon>Metazoa</taxon>
        <taxon>Ecdysozoa</taxon>
        <taxon>Arthropoda</taxon>
        <taxon>Hexapoda</taxon>
        <taxon>Insecta</taxon>
        <taxon>Pterygota</taxon>
        <taxon>Neoptera</taxon>
        <taxon>Endopterygota</taxon>
        <taxon>Coleoptera</taxon>
        <taxon>Polyphaga</taxon>
        <taxon>Scarabaeiformia</taxon>
        <taxon>Scarabaeidae</taxon>
        <taxon>Rutelinae</taxon>
        <taxon>Popillia</taxon>
    </lineage>
</organism>
<proteinExistence type="predicted"/>
<evidence type="ECO:0000256" key="5">
    <source>
        <dbReference type="PROSITE-ProRule" id="PRU00047"/>
    </source>
</evidence>
<feature type="compositionally biased region" description="Basic residues" evidence="6">
    <location>
        <begin position="271"/>
        <end position="280"/>
    </location>
</feature>
<dbReference type="GO" id="GO:0005730">
    <property type="term" value="C:nucleolus"/>
    <property type="evidence" value="ECO:0007669"/>
    <property type="project" value="TreeGrafter"/>
</dbReference>
<evidence type="ECO:0000313" key="9">
    <source>
        <dbReference type="Proteomes" id="UP001458880"/>
    </source>
</evidence>
<feature type="compositionally biased region" description="Basic residues" evidence="6">
    <location>
        <begin position="156"/>
        <end position="166"/>
    </location>
</feature>
<feature type="compositionally biased region" description="Low complexity" evidence="6">
    <location>
        <begin position="75"/>
        <end position="86"/>
    </location>
</feature>
<evidence type="ECO:0000313" key="8">
    <source>
        <dbReference type="EMBL" id="KAK9710532.1"/>
    </source>
</evidence>
<feature type="domain" description="CCHC-type" evidence="7">
    <location>
        <begin position="526"/>
        <end position="541"/>
    </location>
</feature>
<dbReference type="PROSITE" id="PS50158">
    <property type="entry name" value="ZF_CCHC"/>
    <property type="match status" value="2"/>
</dbReference>
<gene>
    <name evidence="8" type="ORF">QE152_g25965</name>
</gene>
<evidence type="ECO:0000259" key="7">
    <source>
        <dbReference type="PROSITE" id="PS50158"/>
    </source>
</evidence>
<evidence type="ECO:0000256" key="4">
    <source>
        <dbReference type="ARBA" id="ARBA00022833"/>
    </source>
</evidence>
<keyword evidence="4" id="KW-0862">Zinc</keyword>
<feature type="region of interest" description="Disordered" evidence="6">
    <location>
        <begin position="117"/>
        <end position="359"/>
    </location>
</feature>
<dbReference type="InterPro" id="IPR001878">
    <property type="entry name" value="Znf_CCHC"/>
</dbReference>
<evidence type="ECO:0000256" key="3">
    <source>
        <dbReference type="ARBA" id="ARBA00022771"/>
    </source>
</evidence>
<evidence type="ECO:0000256" key="2">
    <source>
        <dbReference type="ARBA" id="ARBA00022737"/>
    </source>
</evidence>
<feature type="compositionally biased region" description="Basic and acidic residues" evidence="6">
    <location>
        <begin position="26"/>
        <end position="68"/>
    </location>
</feature>
<dbReference type="SMART" id="SM00343">
    <property type="entry name" value="ZnF_C2HC"/>
    <property type="match status" value="4"/>
</dbReference>
<dbReference type="AlphaFoldDB" id="A0AAW1JZS8"/>
<dbReference type="EMBL" id="JASPKY010000291">
    <property type="protein sequence ID" value="KAK9710532.1"/>
    <property type="molecule type" value="Genomic_DNA"/>
</dbReference>
<accession>A0AAW1JZS8</accession>
<feature type="domain" description="CCHC-type" evidence="7">
    <location>
        <begin position="470"/>
        <end position="484"/>
    </location>
</feature>
<protein>
    <submittedName>
        <fullName evidence="8">Zinc knuckle</fullName>
    </submittedName>
</protein>
<dbReference type="SUPFAM" id="SSF57756">
    <property type="entry name" value="Retrovirus zinc finger-like domains"/>
    <property type="match status" value="2"/>
</dbReference>
<feature type="region of interest" description="Disordered" evidence="6">
    <location>
        <begin position="1"/>
        <end position="101"/>
    </location>
</feature>
<feature type="compositionally biased region" description="Basic and acidic residues" evidence="6">
    <location>
        <begin position="295"/>
        <end position="341"/>
    </location>
</feature>
<dbReference type="Proteomes" id="UP001458880">
    <property type="component" value="Unassembled WGS sequence"/>
</dbReference>
<comment type="caution">
    <text evidence="8">The sequence shown here is derived from an EMBL/GenBank/DDBJ whole genome shotgun (WGS) entry which is preliminary data.</text>
</comment>
<feature type="compositionally biased region" description="Basic and acidic residues" evidence="6">
    <location>
        <begin position="167"/>
        <end position="185"/>
    </location>
</feature>
<dbReference type="InterPro" id="IPR036875">
    <property type="entry name" value="Znf_CCHC_sf"/>
</dbReference>
<sequence>MTRFARARGSKSSNERLPEDATSWHTMREQMEEKKREVVESKKRKEFEDKRKENYKNFLEERENDVKPEWAPFEQSSNNNNNNKVSKQLKQKKKRELDDSINETFNLEEVVGKIEEVLQNGEHVSGKKKRKLNVESGDGIDANSGELDENDEIPLKKKKKDKLKSKNKLENGDKIDVNGDNKHPNSETPLKKKRKDNLKNKNKFEEESIQVGKCDNANSDDDAPEETSAKIHLKNKNKFEEESIQVGKCDNANSDDDAPEETSAKIQPKILKNKKTKSLKKVPLQIPSVVESGDSEDKSEIKGNEGKNNVRKEKFKNKNEKLQGPKPKKSLEEMSESELKRFERKKAKRMRQLQNKKAKKALEREAKLAAEQQSHNENIKNRKLPKIRDDKEHQRRKPNDMLKTMHINGVDVEIDYVDGFPVKKQDAERLRKLRKEMISKGIPKNEVQTALKLERRKAEKALAREKKNVCFNCRKSGHNLSECPTLNENSQSEMIGTGICFKCGSTEHTHFECKVVRTDSYKYATCFICHEQGHISRQCPDNQKGLYPKGGACKVCGDVTHLKKDCPKFQAQQESQTIKLDVMDGGDVEGIAGEKMYNKRDSNKFNKIVKF</sequence>
<feature type="compositionally biased region" description="Basic residues" evidence="6">
    <location>
        <begin position="342"/>
        <end position="359"/>
    </location>
</feature>
<dbReference type="Pfam" id="PF00098">
    <property type="entry name" value="zf-CCHC"/>
    <property type="match status" value="1"/>
</dbReference>
<evidence type="ECO:0000256" key="1">
    <source>
        <dbReference type="ARBA" id="ARBA00022723"/>
    </source>
</evidence>
<reference evidence="8 9" key="1">
    <citation type="journal article" date="2024" name="BMC Genomics">
        <title>De novo assembly and annotation of Popillia japonica's genome with initial clues to its potential as an invasive pest.</title>
        <authorList>
            <person name="Cucini C."/>
            <person name="Boschi S."/>
            <person name="Funari R."/>
            <person name="Cardaioli E."/>
            <person name="Iannotti N."/>
            <person name="Marturano G."/>
            <person name="Paoli F."/>
            <person name="Bruttini M."/>
            <person name="Carapelli A."/>
            <person name="Frati F."/>
            <person name="Nardi F."/>
        </authorList>
    </citation>
    <scope>NUCLEOTIDE SEQUENCE [LARGE SCALE GENOMIC DNA]</scope>
    <source>
        <strain evidence="8">DMR45628</strain>
    </source>
</reference>
<keyword evidence="9" id="KW-1185">Reference proteome</keyword>